<dbReference type="NCBIfam" id="TIGR01853">
    <property type="entry name" value="lipid_A_lpxD"/>
    <property type="match status" value="1"/>
</dbReference>
<dbReference type="Pfam" id="PF04613">
    <property type="entry name" value="LpxD"/>
    <property type="match status" value="1"/>
</dbReference>
<keyword evidence="5 7" id="KW-0443">Lipid metabolism</keyword>
<evidence type="ECO:0000256" key="2">
    <source>
        <dbReference type="ARBA" id="ARBA00022556"/>
    </source>
</evidence>
<keyword evidence="1 7" id="KW-0444">Lipid biosynthesis</keyword>
<dbReference type="HAMAP" id="MF_00523">
    <property type="entry name" value="LpxD"/>
    <property type="match status" value="1"/>
</dbReference>
<dbReference type="SUPFAM" id="SSF51161">
    <property type="entry name" value="Trimeric LpxA-like enzymes"/>
    <property type="match status" value="1"/>
</dbReference>
<name>A0ABQ5XEK1_9GAMM</name>
<dbReference type="PANTHER" id="PTHR43378">
    <property type="entry name" value="UDP-3-O-ACYLGLUCOSAMINE N-ACYLTRANSFERASE"/>
    <property type="match status" value="1"/>
</dbReference>
<dbReference type="PANTHER" id="PTHR43378:SF2">
    <property type="entry name" value="UDP-3-O-ACYLGLUCOSAMINE N-ACYLTRANSFERASE 1, MITOCHONDRIAL-RELATED"/>
    <property type="match status" value="1"/>
</dbReference>
<proteinExistence type="inferred from homology"/>
<dbReference type="CDD" id="cd03352">
    <property type="entry name" value="LbH_LpxD"/>
    <property type="match status" value="1"/>
</dbReference>
<gene>
    <name evidence="7 9" type="primary">lpxD</name>
    <name evidence="9" type="ORF">GCM10007898_36700</name>
</gene>
<evidence type="ECO:0000256" key="1">
    <source>
        <dbReference type="ARBA" id="ARBA00022516"/>
    </source>
</evidence>
<dbReference type="InterPro" id="IPR020573">
    <property type="entry name" value="UDP_GlcNAc_AcTrfase_non-rep"/>
</dbReference>
<comment type="catalytic activity">
    <reaction evidence="7">
        <text>a UDP-3-O-[(3R)-3-hydroxyacyl]-alpha-D-glucosamine + a (3R)-hydroxyacyl-[ACP] = a UDP-2-N,3-O-bis[(3R)-3-hydroxyacyl]-alpha-D-glucosamine + holo-[ACP] + H(+)</text>
        <dbReference type="Rhea" id="RHEA:53836"/>
        <dbReference type="Rhea" id="RHEA-COMP:9685"/>
        <dbReference type="Rhea" id="RHEA-COMP:9945"/>
        <dbReference type="ChEBI" id="CHEBI:15378"/>
        <dbReference type="ChEBI" id="CHEBI:64479"/>
        <dbReference type="ChEBI" id="CHEBI:78827"/>
        <dbReference type="ChEBI" id="CHEBI:137740"/>
        <dbReference type="ChEBI" id="CHEBI:137748"/>
        <dbReference type="EC" id="2.3.1.191"/>
    </reaction>
</comment>
<dbReference type="Gene3D" id="2.160.10.10">
    <property type="entry name" value="Hexapeptide repeat proteins"/>
    <property type="match status" value="1"/>
</dbReference>
<keyword evidence="10" id="KW-1185">Reference proteome</keyword>
<keyword evidence="6 7" id="KW-0012">Acyltransferase</keyword>
<evidence type="ECO:0000256" key="6">
    <source>
        <dbReference type="ARBA" id="ARBA00023315"/>
    </source>
</evidence>
<dbReference type="InterPro" id="IPR011004">
    <property type="entry name" value="Trimer_LpxA-like_sf"/>
</dbReference>
<evidence type="ECO:0000313" key="9">
    <source>
        <dbReference type="EMBL" id="GLQ90095.1"/>
    </source>
</evidence>
<reference evidence="10" key="1">
    <citation type="journal article" date="2019" name="Int. J. Syst. Evol. Microbiol.">
        <title>The Global Catalogue of Microorganisms (GCM) 10K type strain sequencing project: providing services to taxonomists for standard genome sequencing and annotation.</title>
        <authorList>
            <consortium name="The Broad Institute Genomics Platform"/>
            <consortium name="The Broad Institute Genome Sequencing Center for Infectious Disease"/>
            <person name="Wu L."/>
            <person name="Ma J."/>
        </authorList>
    </citation>
    <scope>NUCLEOTIDE SEQUENCE [LARGE SCALE GENOMIC DNA]</scope>
    <source>
        <strain evidence="10">NBRC 111981</strain>
    </source>
</reference>
<evidence type="ECO:0000256" key="4">
    <source>
        <dbReference type="ARBA" id="ARBA00022737"/>
    </source>
</evidence>
<comment type="caution">
    <text evidence="9">The sequence shown here is derived from an EMBL/GenBank/DDBJ whole genome shotgun (WGS) entry which is preliminary data.</text>
</comment>
<evidence type="ECO:0000256" key="3">
    <source>
        <dbReference type="ARBA" id="ARBA00022679"/>
    </source>
</evidence>
<dbReference type="EC" id="2.3.1.191" evidence="7"/>
<comment type="pathway">
    <text evidence="7">Bacterial outer membrane biogenesis; LPS lipid A biosynthesis.</text>
</comment>
<accession>A0ABQ5XEK1</accession>
<evidence type="ECO:0000313" key="10">
    <source>
        <dbReference type="Proteomes" id="UP001156627"/>
    </source>
</evidence>
<dbReference type="Pfam" id="PF00132">
    <property type="entry name" value="Hexapep"/>
    <property type="match status" value="1"/>
</dbReference>
<comment type="subunit">
    <text evidence="7">Homotrimer.</text>
</comment>
<comment type="similarity">
    <text evidence="7">Belongs to the transferase hexapeptide repeat family. LpxD subfamily.</text>
</comment>
<protein>
    <recommendedName>
        <fullName evidence="7">UDP-3-O-acylglucosamine N-acyltransferase</fullName>
        <ecNumber evidence="7">2.3.1.191</ecNumber>
    </recommendedName>
</protein>
<evidence type="ECO:0000256" key="5">
    <source>
        <dbReference type="ARBA" id="ARBA00023098"/>
    </source>
</evidence>
<keyword evidence="3 7" id="KW-0808">Transferase</keyword>
<sequence length="368" mass="38970">MGGMRQAISQVPRARANPYNARITLEPWMSTTRYSVAQLAERFALEFRGDGTRVIDGVGTLAGAGPSQLSFLSNSKYAGQLAATHAGVVVLNREAAENCPTAALIARDPYVAYAHIAALFERLPAATPGAHPSAVIAPSARVSPSASVGPHCVIEEGAVVEEGAVLGSHCIIGQDCVVGAQSRLVARVTLVKRVTLGKRVLVHPGAVIGSDGFGLAFDRDHWVKLPQLGGVRIGDDCEIGANTTIDCGALEDTVLEEDVRLDNQIQIAHNVYIGAHTAMAGCAAVAGSAKIGRYCMIGGNAGVLGHLEVADRVTITAKSLVTHSIREAGEYSSGVPLQENRQWRRNAARFKHLDEYARRLSALEKDKK</sequence>
<dbReference type="Gene3D" id="3.40.1390.10">
    <property type="entry name" value="MurE/MurF, N-terminal domain"/>
    <property type="match status" value="1"/>
</dbReference>
<feature type="active site" description="Proton acceptor" evidence="7">
    <location>
        <position position="269"/>
    </location>
</feature>
<feature type="domain" description="UDP-3-O-[3-hydroxymyristoyl] glucosamine N-acyltransferase non-repeat region" evidence="8">
    <location>
        <begin position="53"/>
        <end position="119"/>
    </location>
</feature>
<dbReference type="Proteomes" id="UP001156627">
    <property type="component" value="Unassembled WGS sequence"/>
</dbReference>
<dbReference type="InterPro" id="IPR007691">
    <property type="entry name" value="LpxD"/>
</dbReference>
<comment type="function">
    <text evidence="7">Catalyzes the N-acylation of UDP-3-O-acylglucosamine using 3-hydroxyacyl-ACP as the acyl donor. Is involved in the biosynthesis of lipid A, a phosphorylated glycolipid that anchors the lipopolysaccharide to the outer membrane of the cell.</text>
</comment>
<keyword evidence="4 7" id="KW-0677">Repeat</keyword>
<evidence type="ECO:0000259" key="8">
    <source>
        <dbReference type="Pfam" id="PF04613"/>
    </source>
</evidence>
<dbReference type="Gene3D" id="1.20.5.170">
    <property type="match status" value="1"/>
</dbReference>
<dbReference type="InterPro" id="IPR001451">
    <property type="entry name" value="Hexapep"/>
</dbReference>
<dbReference type="EMBL" id="BSOA01000047">
    <property type="protein sequence ID" value="GLQ90095.1"/>
    <property type="molecule type" value="Genomic_DNA"/>
</dbReference>
<organism evidence="9 10">
    <name type="scientific">Dyella flagellata</name>
    <dbReference type="NCBI Taxonomy" id="1867833"/>
    <lineage>
        <taxon>Bacteria</taxon>
        <taxon>Pseudomonadati</taxon>
        <taxon>Pseudomonadota</taxon>
        <taxon>Gammaproteobacteria</taxon>
        <taxon>Lysobacterales</taxon>
        <taxon>Rhodanobacteraceae</taxon>
        <taxon>Dyella</taxon>
    </lineage>
</organism>
<dbReference type="NCBIfam" id="NF002060">
    <property type="entry name" value="PRK00892.1"/>
    <property type="match status" value="1"/>
</dbReference>
<evidence type="ECO:0000256" key="7">
    <source>
        <dbReference type="HAMAP-Rule" id="MF_00523"/>
    </source>
</evidence>
<keyword evidence="2 7" id="KW-0441">Lipid A biosynthesis</keyword>
<dbReference type="Pfam" id="PF14602">
    <property type="entry name" value="Hexapep_2"/>
    <property type="match status" value="1"/>
</dbReference>